<keyword evidence="1" id="KW-0732">Signal</keyword>
<accession>A0A2J6Q496</accession>
<evidence type="ECO:0000256" key="1">
    <source>
        <dbReference type="SAM" id="SignalP"/>
    </source>
</evidence>
<dbReference type="Proteomes" id="UP000235672">
    <property type="component" value="Unassembled WGS sequence"/>
</dbReference>
<gene>
    <name evidence="2" type="ORF">NA56DRAFT_132544</name>
</gene>
<keyword evidence="3" id="KW-1185">Reference proteome</keyword>
<dbReference type="EMBL" id="KZ613482">
    <property type="protein sequence ID" value="PMD21117.1"/>
    <property type="molecule type" value="Genomic_DNA"/>
</dbReference>
<feature type="chain" id="PRO_5014433239" evidence="1">
    <location>
        <begin position="20"/>
        <end position="116"/>
    </location>
</feature>
<evidence type="ECO:0000313" key="2">
    <source>
        <dbReference type="EMBL" id="PMD21117.1"/>
    </source>
</evidence>
<dbReference type="AlphaFoldDB" id="A0A2J6Q496"/>
<reference evidence="2 3" key="1">
    <citation type="submission" date="2016-05" db="EMBL/GenBank/DDBJ databases">
        <title>A degradative enzymes factory behind the ericoid mycorrhizal symbiosis.</title>
        <authorList>
            <consortium name="DOE Joint Genome Institute"/>
            <person name="Martino E."/>
            <person name="Morin E."/>
            <person name="Grelet G."/>
            <person name="Kuo A."/>
            <person name="Kohler A."/>
            <person name="Daghino S."/>
            <person name="Barry K."/>
            <person name="Choi C."/>
            <person name="Cichocki N."/>
            <person name="Clum A."/>
            <person name="Copeland A."/>
            <person name="Hainaut M."/>
            <person name="Haridas S."/>
            <person name="Labutti K."/>
            <person name="Lindquist E."/>
            <person name="Lipzen A."/>
            <person name="Khouja H.-R."/>
            <person name="Murat C."/>
            <person name="Ohm R."/>
            <person name="Olson A."/>
            <person name="Spatafora J."/>
            <person name="Veneault-Fourrey C."/>
            <person name="Henrissat B."/>
            <person name="Grigoriev I."/>
            <person name="Martin F."/>
            <person name="Perotto S."/>
        </authorList>
    </citation>
    <scope>NUCLEOTIDE SEQUENCE [LARGE SCALE GENOMIC DNA]</scope>
    <source>
        <strain evidence="2 3">UAMH 7357</strain>
    </source>
</reference>
<protein>
    <submittedName>
        <fullName evidence="2">Uncharacterized protein</fullName>
    </submittedName>
</protein>
<feature type="signal peptide" evidence="1">
    <location>
        <begin position="1"/>
        <end position="19"/>
    </location>
</feature>
<proteinExistence type="predicted"/>
<name>A0A2J6Q496_9HELO</name>
<sequence length="116" mass="12354">MQFKVSLLSLLVLGTTSLANPIEFRDVASPVEERCVNPVCTPGVPCPEYRCAPTIIITPTPTPTPTPTTIVGCHNPTCTPGVPCPLYICATPTVTRVCHQPICLAGEVCPDYCVDK</sequence>
<evidence type="ECO:0000313" key="3">
    <source>
        <dbReference type="Proteomes" id="UP000235672"/>
    </source>
</evidence>
<organism evidence="2 3">
    <name type="scientific">Hyaloscypha hepaticicola</name>
    <dbReference type="NCBI Taxonomy" id="2082293"/>
    <lineage>
        <taxon>Eukaryota</taxon>
        <taxon>Fungi</taxon>
        <taxon>Dikarya</taxon>
        <taxon>Ascomycota</taxon>
        <taxon>Pezizomycotina</taxon>
        <taxon>Leotiomycetes</taxon>
        <taxon>Helotiales</taxon>
        <taxon>Hyaloscyphaceae</taxon>
        <taxon>Hyaloscypha</taxon>
    </lineage>
</organism>